<protein>
    <submittedName>
        <fullName evidence="1">Uncharacterized protein</fullName>
    </submittedName>
</protein>
<organism evidence="1 2">
    <name type="scientific">Dermacentor silvarum</name>
    <name type="common">Tick</name>
    <dbReference type="NCBI Taxonomy" id="543639"/>
    <lineage>
        <taxon>Eukaryota</taxon>
        <taxon>Metazoa</taxon>
        <taxon>Ecdysozoa</taxon>
        <taxon>Arthropoda</taxon>
        <taxon>Chelicerata</taxon>
        <taxon>Arachnida</taxon>
        <taxon>Acari</taxon>
        <taxon>Parasitiformes</taxon>
        <taxon>Ixodida</taxon>
        <taxon>Ixodoidea</taxon>
        <taxon>Ixodidae</taxon>
        <taxon>Rhipicephalinae</taxon>
        <taxon>Dermacentor</taxon>
    </lineage>
</organism>
<dbReference type="EMBL" id="CM023479">
    <property type="protein sequence ID" value="KAH7974039.1"/>
    <property type="molecule type" value="Genomic_DNA"/>
</dbReference>
<name>A0ACB8DNB2_DERSI</name>
<comment type="caution">
    <text evidence="1">The sequence shown here is derived from an EMBL/GenBank/DDBJ whole genome shotgun (WGS) entry which is preliminary data.</text>
</comment>
<accession>A0ACB8DNB2</accession>
<dbReference type="Proteomes" id="UP000821865">
    <property type="component" value="Chromosome 10"/>
</dbReference>
<gene>
    <name evidence="1" type="ORF">HPB49_008740</name>
</gene>
<reference evidence="1" key="1">
    <citation type="submission" date="2020-05" db="EMBL/GenBank/DDBJ databases">
        <title>Large-scale comparative analyses of tick genomes elucidate their genetic diversity and vector capacities.</title>
        <authorList>
            <person name="Jia N."/>
            <person name="Wang J."/>
            <person name="Shi W."/>
            <person name="Du L."/>
            <person name="Sun Y."/>
            <person name="Zhan W."/>
            <person name="Jiang J."/>
            <person name="Wang Q."/>
            <person name="Zhang B."/>
            <person name="Ji P."/>
            <person name="Sakyi L.B."/>
            <person name="Cui X."/>
            <person name="Yuan T."/>
            <person name="Jiang B."/>
            <person name="Yang W."/>
            <person name="Lam T.T.-Y."/>
            <person name="Chang Q."/>
            <person name="Ding S."/>
            <person name="Wang X."/>
            <person name="Zhu J."/>
            <person name="Ruan X."/>
            <person name="Zhao L."/>
            <person name="Wei J."/>
            <person name="Que T."/>
            <person name="Du C."/>
            <person name="Cheng J."/>
            <person name="Dai P."/>
            <person name="Han X."/>
            <person name="Huang E."/>
            <person name="Gao Y."/>
            <person name="Liu J."/>
            <person name="Shao H."/>
            <person name="Ye R."/>
            <person name="Li L."/>
            <person name="Wei W."/>
            <person name="Wang X."/>
            <person name="Wang C."/>
            <person name="Yang T."/>
            <person name="Huo Q."/>
            <person name="Li W."/>
            <person name="Guo W."/>
            <person name="Chen H."/>
            <person name="Zhou L."/>
            <person name="Ni X."/>
            <person name="Tian J."/>
            <person name="Zhou Y."/>
            <person name="Sheng Y."/>
            <person name="Liu T."/>
            <person name="Pan Y."/>
            <person name="Xia L."/>
            <person name="Li J."/>
            <person name="Zhao F."/>
            <person name="Cao W."/>
        </authorList>
    </citation>
    <scope>NUCLEOTIDE SEQUENCE</scope>
    <source>
        <strain evidence="1">Dsil-2018</strain>
    </source>
</reference>
<proteinExistence type="predicted"/>
<evidence type="ECO:0000313" key="1">
    <source>
        <dbReference type="EMBL" id="KAH7974039.1"/>
    </source>
</evidence>
<evidence type="ECO:0000313" key="2">
    <source>
        <dbReference type="Proteomes" id="UP000821865"/>
    </source>
</evidence>
<keyword evidence="2" id="KW-1185">Reference proteome</keyword>
<sequence length="191" mass="21331">MTKTYDYVDREILWRIMAGIGLHDEDRVLLQAIYSDVVAELEWDGHKIAQVEMPRGLRHGCSLSPLLFMVYVAGVVQRLAALDCVFTFRHRESGQLVQRRIPALVYVDDFALLAGSPEELQKLLDLCGRKMTGLGLRFSAAKCVVLVGGGGGTRCVSRHNMEPTGQPNPQEHQHKIFGHPTDNELRLPLGI</sequence>